<feature type="compositionally biased region" description="Polar residues" evidence="1">
    <location>
        <begin position="1"/>
        <end position="23"/>
    </location>
</feature>
<feature type="compositionally biased region" description="Polar residues" evidence="1">
    <location>
        <begin position="30"/>
        <end position="42"/>
    </location>
</feature>
<reference evidence="2" key="1">
    <citation type="submission" date="2020-07" db="EMBL/GenBank/DDBJ databases">
        <title>Highly diverse flavobacterial phages as mortality factor during North Sea spring blooms.</title>
        <authorList>
            <person name="Bartlau N."/>
            <person name="Wichels A."/>
            <person name="Krohne G."/>
            <person name="Adriaenssens E.M."/>
            <person name="Heins A."/>
            <person name="Fuchs B.M."/>
            <person name="Amann R."/>
            <person name="Moraru C."/>
        </authorList>
    </citation>
    <scope>NUCLEOTIDE SEQUENCE</scope>
</reference>
<sequence>MSTAADQNGGVTTQFFGTGNTEETQPKEIVTTSDSGTETTFFSDEAKEDEPGKETSSEETSTEAKKEEEQADSKTDETKTDATEKKPTFKVNRTGTKTETETKTEEAKTETNKETYSVTDDSVINFLKTKGLDISSLDEVTKKTKLPDAVEEFKKFNEKTGGGIEAYYNANKDWAAQPKDSTLKEYIKYQNPGASDEDINTQLELLSVSEEEQDELSERELKQRKLDYSKEYNKALKFMQGVSNEYKIPKENQNTQQKPPTPEEIEAAHRPWREQRDKSLEKLNEISLPIEGLGDIKLPITEEQKSLIVNATQTQEAFFDRWKNKDGTLNSDKSSLDTAWGIQEVRDELIANMLSEAHTMFIENFSKDKRNVTLGKPKQEKTGESNGSMTVLGNSKSEGSTKMGTPLFVRQ</sequence>
<keyword evidence="3" id="KW-1185">Reference proteome</keyword>
<dbReference type="Proteomes" id="UP000693868">
    <property type="component" value="Segment"/>
</dbReference>
<feature type="compositionally biased region" description="Basic and acidic residues" evidence="1">
    <location>
        <begin position="49"/>
        <end position="87"/>
    </location>
</feature>
<name>A0A8E4ZK64_9CAUD</name>
<feature type="region of interest" description="Disordered" evidence="1">
    <location>
        <begin position="1"/>
        <end position="114"/>
    </location>
</feature>
<proteinExistence type="predicted"/>
<gene>
    <name evidence="2" type="ORF">Gundel1_54</name>
</gene>
<feature type="compositionally biased region" description="Basic and acidic residues" evidence="1">
    <location>
        <begin position="372"/>
        <end position="383"/>
    </location>
</feature>
<feature type="compositionally biased region" description="Polar residues" evidence="1">
    <location>
        <begin position="384"/>
        <end position="403"/>
    </location>
</feature>
<feature type="region of interest" description="Disordered" evidence="1">
    <location>
        <begin position="372"/>
        <end position="411"/>
    </location>
</feature>
<evidence type="ECO:0000313" key="3">
    <source>
        <dbReference type="Proteomes" id="UP000693868"/>
    </source>
</evidence>
<organism evidence="2 3">
    <name type="scientific">Tenacibaculum phage Gundel_1</name>
    <dbReference type="NCBI Taxonomy" id="2745672"/>
    <lineage>
        <taxon>Viruses</taxon>
        <taxon>Duplodnaviria</taxon>
        <taxon>Heunggongvirae</taxon>
        <taxon>Uroviricota</taxon>
        <taxon>Caudoviricetes</taxon>
        <taxon>Pachyviridae</taxon>
        <taxon>Gundelvirus</taxon>
        <taxon>Gundelvirus Gundel</taxon>
    </lineage>
</organism>
<evidence type="ECO:0000313" key="2">
    <source>
        <dbReference type="EMBL" id="QQV91488.1"/>
    </source>
</evidence>
<dbReference type="EMBL" id="MT732474">
    <property type="protein sequence ID" value="QQV91488.1"/>
    <property type="molecule type" value="Genomic_DNA"/>
</dbReference>
<accession>A0A8E4ZK64</accession>
<feature type="compositionally biased region" description="Basic and acidic residues" evidence="1">
    <location>
        <begin position="96"/>
        <end position="113"/>
    </location>
</feature>
<evidence type="ECO:0000256" key="1">
    <source>
        <dbReference type="SAM" id="MobiDB-lite"/>
    </source>
</evidence>
<protein>
    <submittedName>
        <fullName evidence="2">Uncharacterized protein</fullName>
    </submittedName>
</protein>
<feature type="region of interest" description="Disordered" evidence="1">
    <location>
        <begin position="249"/>
        <end position="274"/>
    </location>
</feature>